<comment type="caution">
    <text evidence="3">The sequence shown here is derived from an EMBL/GenBank/DDBJ whole genome shotgun (WGS) entry which is preliminary data.</text>
</comment>
<evidence type="ECO:0000256" key="1">
    <source>
        <dbReference type="SAM" id="MobiDB-lite"/>
    </source>
</evidence>
<keyword evidence="4" id="KW-1185">Reference proteome</keyword>
<dbReference type="RefSeq" id="WP_344033165.1">
    <property type="nucleotide sequence ID" value="NZ_BAAABX010000093.1"/>
</dbReference>
<accession>A0ABN0Z9K3</accession>
<feature type="signal peptide" evidence="2">
    <location>
        <begin position="1"/>
        <end position="26"/>
    </location>
</feature>
<evidence type="ECO:0000313" key="3">
    <source>
        <dbReference type="EMBL" id="GAA0439062.1"/>
    </source>
</evidence>
<protein>
    <recommendedName>
        <fullName evidence="5">Lipoprotein</fullName>
    </recommendedName>
</protein>
<reference evidence="3 4" key="1">
    <citation type="journal article" date="2019" name="Int. J. Syst. Evol. Microbiol.">
        <title>The Global Catalogue of Microorganisms (GCM) 10K type strain sequencing project: providing services to taxonomists for standard genome sequencing and annotation.</title>
        <authorList>
            <consortium name="The Broad Institute Genomics Platform"/>
            <consortium name="The Broad Institute Genome Sequencing Center for Infectious Disease"/>
            <person name="Wu L."/>
            <person name="Ma J."/>
        </authorList>
    </citation>
    <scope>NUCLEOTIDE SEQUENCE [LARGE SCALE GENOMIC DNA]</scope>
    <source>
        <strain evidence="3 4">JCM 4788</strain>
    </source>
</reference>
<keyword evidence="2" id="KW-0732">Signal</keyword>
<evidence type="ECO:0000313" key="4">
    <source>
        <dbReference type="Proteomes" id="UP001500879"/>
    </source>
</evidence>
<feature type="chain" id="PRO_5046373561" description="Lipoprotein" evidence="2">
    <location>
        <begin position="27"/>
        <end position="214"/>
    </location>
</feature>
<feature type="region of interest" description="Disordered" evidence="1">
    <location>
        <begin position="27"/>
        <end position="82"/>
    </location>
</feature>
<evidence type="ECO:0000256" key="2">
    <source>
        <dbReference type="SAM" id="SignalP"/>
    </source>
</evidence>
<evidence type="ECO:0008006" key="5">
    <source>
        <dbReference type="Google" id="ProtNLM"/>
    </source>
</evidence>
<dbReference type="EMBL" id="BAAABX010000093">
    <property type="protein sequence ID" value="GAA0439062.1"/>
    <property type="molecule type" value="Genomic_DNA"/>
</dbReference>
<dbReference type="Proteomes" id="UP001500879">
    <property type="component" value="Unassembled WGS sequence"/>
</dbReference>
<organism evidence="3 4">
    <name type="scientific">Streptomyces luteireticuli</name>
    <dbReference type="NCBI Taxonomy" id="173858"/>
    <lineage>
        <taxon>Bacteria</taxon>
        <taxon>Bacillati</taxon>
        <taxon>Actinomycetota</taxon>
        <taxon>Actinomycetes</taxon>
        <taxon>Kitasatosporales</taxon>
        <taxon>Streptomycetaceae</taxon>
        <taxon>Streptomyces</taxon>
    </lineage>
</organism>
<gene>
    <name evidence="3" type="ORF">GCM10010357_70580</name>
</gene>
<proteinExistence type="predicted"/>
<feature type="compositionally biased region" description="Low complexity" evidence="1">
    <location>
        <begin position="53"/>
        <end position="67"/>
    </location>
</feature>
<sequence>MIRHRRRAALTAAVAAVLLAAGCGLGSSGSDSKPPADRPATGTGPYPTPPHATPAAPLPSTTNTATPKGGVPTPGSVDQRDPTAVSRAALTAMLTSDTTTDITPHDANLRAVRAGWCTDSLARQIRDTPPRSAPGATWATWARHRAYTTVDLRPADDAGRPADDATHALRQWSVTTTAHGRDGWTGPPATTAAFVELSRPADGAPWRIAGVSLQ</sequence>
<dbReference type="PROSITE" id="PS51257">
    <property type="entry name" value="PROKAR_LIPOPROTEIN"/>
    <property type="match status" value="1"/>
</dbReference>
<name>A0ABN0Z9K3_9ACTN</name>